<dbReference type="Gene3D" id="1.20.1440.40">
    <property type="entry name" value="YqcC-like"/>
    <property type="match status" value="1"/>
</dbReference>
<dbReference type="InterPro" id="IPR036814">
    <property type="entry name" value="YqcC-like_sf"/>
</dbReference>
<name>A0ABP8Q539_9GAMM</name>
<dbReference type="RefSeq" id="WP_345011264.1">
    <property type="nucleotide sequence ID" value="NZ_BAABFC010000009.1"/>
</dbReference>
<dbReference type="PANTHER" id="PTHR39586">
    <property type="entry name" value="CYTOPLASMIC PROTEIN-RELATED"/>
    <property type="match status" value="1"/>
</dbReference>
<gene>
    <name evidence="2" type="ORF">GCM10023095_13140</name>
</gene>
<keyword evidence="3" id="KW-1185">Reference proteome</keyword>
<sequence length="109" mass="12332">MSATLLRLLDALEVELKHQTLWCDESPTPAQLASQLPFAVDSLDFHQWLQFIYLPRLRDLLAQGARLPSKVAVYPMACEVYKHELVLRGPLLECIAQLDEAMSGKAVER</sequence>
<dbReference type="SUPFAM" id="SSF158452">
    <property type="entry name" value="YqcC-like"/>
    <property type="match status" value="1"/>
</dbReference>
<dbReference type="Pfam" id="PF04287">
    <property type="entry name" value="DUF446"/>
    <property type="match status" value="1"/>
</dbReference>
<evidence type="ECO:0000259" key="1">
    <source>
        <dbReference type="Pfam" id="PF04287"/>
    </source>
</evidence>
<accession>A0ABP8Q539</accession>
<organism evidence="2 3">
    <name type="scientific">Pseudaeromonas paramecii</name>
    <dbReference type="NCBI Taxonomy" id="2138166"/>
    <lineage>
        <taxon>Bacteria</taxon>
        <taxon>Pseudomonadati</taxon>
        <taxon>Pseudomonadota</taxon>
        <taxon>Gammaproteobacteria</taxon>
        <taxon>Aeromonadales</taxon>
        <taxon>Aeromonadaceae</taxon>
        <taxon>Pseudaeromonas</taxon>
    </lineage>
</organism>
<protein>
    <submittedName>
        <fullName evidence="2">YqcC family protein</fullName>
    </submittedName>
</protein>
<dbReference type="PANTHER" id="PTHR39586:SF1">
    <property type="entry name" value="CYTOPLASMIC PROTEIN"/>
    <property type="match status" value="1"/>
</dbReference>
<comment type="caution">
    <text evidence="2">The sequence shown here is derived from an EMBL/GenBank/DDBJ whole genome shotgun (WGS) entry which is preliminary data.</text>
</comment>
<reference evidence="3" key="1">
    <citation type="journal article" date="2019" name="Int. J. Syst. Evol. Microbiol.">
        <title>The Global Catalogue of Microorganisms (GCM) 10K type strain sequencing project: providing services to taxonomists for standard genome sequencing and annotation.</title>
        <authorList>
            <consortium name="The Broad Institute Genomics Platform"/>
            <consortium name="The Broad Institute Genome Sequencing Center for Infectious Disease"/>
            <person name="Wu L."/>
            <person name="Ma J."/>
        </authorList>
    </citation>
    <scope>NUCLEOTIDE SEQUENCE [LARGE SCALE GENOMIC DNA]</scope>
    <source>
        <strain evidence="3">JCM 32226</strain>
    </source>
</reference>
<evidence type="ECO:0000313" key="3">
    <source>
        <dbReference type="Proteomes" id="UP001501321"/>
    </source>
</evidence>
<evidence type="ECO:0000313" key="2">
    <source>
        <dbReference type="EMBL" id="GAA4497099.1"/>
    </source>
</evidence>
<proteinExistence type="predicted"/>
<dbReference type="InterPro" id="IPR023376">
    <property type="entry name" value="YqcC-like_dom"/>
</dbReference>
<feature type="domain" description="YqcC-like" evidence="1">
    <location>
        <begin position="6"/>
        <end position="100"/>
    </location>
</feature>
<dbReference type="Proteomes" id="UP001501321">
    <property type="component" value="Unassembled WGS sequence"/>
</dbReference>
<dbReference type="InterPro" id="IPR007384">
    <property type="entry name" value="UCP006257"/>
</dbReference>
<dbReference type="EMBL" id="BAABFC010000009">
    <property type="protein sequence ID" value="GAA4497099.1"/>
    <property type="molecule type" value="Genomic_DNA"/>
</dbReference>